<keyword evidence="2" id="KW-0813">Transport</keyword>
<dbReference type="PROSITE" id="PS50850">
    <property type="entry name" value="MFS"/>
    <property type="match status" value="1"/>
</dbReference>
<sequence length="421" mass="46569">MRANVLKAFQSWNYRLYFSGQSISLIGTWMQRTAVYWLIYEKTQSSFMLGVAVFAAQFPSFLFSILGGVIADRYNRYKVLLFTQLASLIQAALLTTLVLLDNYMVWQILALSVLLGIINAFDVPARQAMVYDMVDNKEHLPNAIALNSSMVHTARLIGPAVSGLVLQQYGAAICFLVNALSFIAVITSLLCMKLPPYKKREHVNNAFIDLKEGFGYLKNTPAISTIMLMLACISLLALPYITLLPVYAKEIFLGEASTFGYLNSFVGLGAVCGAFFLASLKSGTNLKKVLFFNTLIFGLGLIIFSHLTHLPIALLAIAFTGFGMMSQTTISNTLIQTTVAPAMRGRVISYYAMAFFGMQPIGGLLVGTLSHYLGAPNTILIEGLATLLIALIFFPFLRRDLLKRKHKIKIDQLEERSIETT</sequence>
<dbReference type="AlphaFoldDB" id="A0A1T5LZJ8"/>
<gene>
    <name evidence="9" type="ORF">SAMN05660236_3940</name>
</gene>
<feature type="domain" description="Major facilitator superfamily (MFS) profile" evidence="8">
    <location>
        <begin position="1"/>
        <end position="401"/>
    </location>
</feature>
<evidence type="ECO:0000256" key="3">
    <source>
        <dbReference type="ARBA" id="ARBA00022475"/>
    </source>
</evidence>
<evidence type="ECO:0000313" key="9">
    <source>
        <dbReference type="EMBL" id="SKC81392.1"/>
    </source>
</evidence>
<name>A0A1T5LZJ8_9BACT</name>
<feature type="transmembrane region" description="Helical" evidence="7">
    <location>
        <begin position="379"/>
        <end position="397"/>
    </location>
</feature>
<dbReference type="InterPro" id="IPR036259">
    <property type="entry name" value="MFS_trans_sf"/>
</dbReference>
<dbReference type="GO" id="GO:0005886">
    <property type="term" value="C:plasma membrane"/>
    <property type="evidence" value="ECO:0007669"/>
    <property type="project" value="UniProtKB-SubCell"/>
</dbReference>
<feature type="transmembrane region" description="Helical" evidence="7">
    <location>
        <begin position="79"/>
        <end position="99"/>
    </location>
</feature>
<dbReference type="Proteomes" id="UP000190961">
    <property type="component" value="Unassembled WGS sequence"/>
</dbReference>
<evidence type="ECO:0000256" key="6">
    <source>
        <dbReference type="ARBA" id="ARBA00023136"/>
    </source>
</evidence>
<feature type="transmembrane region" description="Helical" evidence="7">
    <location>
        <begin position="45"/>
        <end position="67"/>
    </location>
</feature>
<keyword evidence="10" id="KW-1185">Reference proteome</keyword>
<feature type="transmembrane region" description="Helical" evidence="7">
    <location>
        <begin position="169"/>
        <end position="192"/>
    </location>
</feature>
<accession>A0A1T5LZJ8</accession>
<dbReference type="GO" id="GO:0022857">
    <property type="term" value="F:transmembrane transporter activity"/>
    <property type="evidence" value="ECO:0007669"/>
    <property type="project" value="InterPro"/>
</dbReference>
<evidence type="ECO:0000256" key="1">
    <source>
        <dbReference type="ARBA" id="ARBA00004651"/>
    </source>
</evidence>
<dbReference type="Pfam" id="PF05977">
    <property type="entry name" value="MFS_3"/>
    <property type="match status" value="1"/>
</dbReference>
<feature type="transmembrane region" description="Helical" evidence="7">
    <location>
        <begin position="105"/>
        <end position="123"/>
    </location>
</feature>
<feature type="transmembrane region" description="Helical" evidence="7">
    <location>
        <begin position="144"/>
        <end position="163"/>
    </location>
</feature>
<keyword evidence="4 7" id="KW-0812">Transmembrane</keyword>
<evidence type="ECO:0000313" key="10">
    <source>
        <dbReference type="Proteomes" id="UP000190961"/>
    </source>
</evidence>
<feature type="transmembrane region" description="Helical" evidence="7">
    <location>
        <begin position="290"/>
        <end position="307"/>
    </location>
</feature>
<evidence type="ECO:0000256" key="4">
    <source>
        <dbReference type="ARBA" id="ARBA00022692"/>
    </source>
</evidence>
<dbReference type="CDD" id="cd06173">
    <property type="entry name" value="MFS_MefA_like"/>
    <property type="match status" value="1"/>
</dbReference>
<keyword evidence="6 7" id="KW-0472">Membrane</keyword>
<evidence type="ECO:0000256" key="2">
    <source>
        <dbReference type="ARBA" id="ARBA00022448"/>
    </source>
</evidence>
<dbReference type="STRING" id="688867.SAMN05660236_3940"/>
<evidence type="ECO:0000259" key="8">
    <source>
        <dbReference type="PROSITE" id="PS50850"/>
    </source>
</evidence>
<dbReference type="SUPFAM" id="SSF103473">
    <property type="entry name" value="MFS general substrate transporter"/>
    <property type="match status" value="1"/>
</dbReference>
<feature type="transmembrane region" description="Helical" evidence="7">
    <location>
        <begin position="16"/>
        <end position="39"/>
    </location>
</feature>
<feature type="transmembrane region" description="Helical" evidence="7">
    <location>
        <begin position="226"/>
        <end position="247"/>
    </location>
</feature>
<dbReference type="InterPro" id="IPR020846">
    <property type="entry name" value="MFS_dom"/>
</dbReference>
<keyword evidence="3" id="KW-1003">Cell membrane</keyword>
<dbReference type="OrthoDB" id="9775268at2"/>
<reference evidence="9 10" key="1">
    <citation type="submission" date="2017-02" db="EMBL/GenBank/DDBJ databases">
        <authorList>
            <person name="Peterson S.W."/>
        </authorList>
    </citation>
    <scope>NUCLEOTIDE SEQUENCE [LARGE SCALE GENOMIC DNA]</scope>
    <source>
        <strain evidence="9 10">DSM 25262</strain>
    </source>
</reference>
<protein>
    <submittedName>
        <fullName evidence="9">Predicted arabinose efflux permease, MFS family</fullName>
    </submittedName>
</protein>
<feature type="transmembrane region" description="Helical" evidence="7">
    <location>
        <begin position="259"/>
        <end position="278"/>
    </location>
</feature>
<proteinExistence type="predicted"/>
<organism evidence="9 10">
    <name type="scientific">Ohtaekwangia koreensis</name>
    <dbReference type="NCBI Taxonomy" id="688867"/>
    <lineage>
        <taxon>Bacteria</taxon>
        <taxon>Pseudomonadati</taxon>
        <taxon>Bacteroidota</taxon>
        <taxon>Cytophagia</taxon>
        <taxon>Cytophagales</taxon>
        <taxon>Fulvivirgaceae</taxon>
        <taxon>Ohtaekwangia</taxon>
    </lineage>
</organism>
<dbReference type="EMBL" id="FUZU01000003">
    <property type="protein sequence ID" value="SKC81392.1"/>
    <property type="molecule type" value="Genomic_DNA"/>
</dbReference>
<comment type="subcellular location">
    <subcellularLocation>
        <location evidence="1">Cell membrane</location>
        <topology evidence="1">Multi-pass membrane protein</topology>
    </subcellularLocation>
</comment>
<dbReference type="InterPro" id="IPR010290">
    <property type="entry name" value="TM_effector"/>
</dbReference>
<feature type="transmembrane region" description="Helical" evidence="7">
    <location>
        <begin position="347"/>
        <end position="373"/>
    </location>
</feature>
<dbReference type="PANTHER" id="PTHR23513">
    <property type="entry name" value="INTEGRAL MEMBRANE EFFLUX PROTEIN-RELATED"/>
    <property type="match status" value="1"/>
</dbReference>
<dbReference type="Gene3D" id="1.20.1250.20">
    <property type="entry name" value="MFS general substrate transporter like domains"/>
    <property type="match status" value="1"/>
</dbReference>
<feature type="transmembrane region" description="Helical" evidence="7">
    <location>
        <begin position="313"/>
        <end position="335"/>
    </location>
</feature>
<dbReference type="RefSeq" id="WP_079688515.1">
    <property type="nucleotide sequence ID" value="NZ_FUZU01000003.1"/>
</dbReference>
<dbReference type="PANTHER" id="PTHR23513:SF11">
    <property type="entry name" value="STAPHYLOFERRIN A TRANSPORTER"/>
    <property type="match status" value="1"/>
</dbReference>
<keyword evidence="5 7" id="KW-1133">Transmembrane helix</keyword>
<evidence type="ECO:0000256" key="7">
    <source>
        <dbReference type="SAM" id="Phobius"/>
    </source>
</evidence>
<evidence type="ECO:0000256" key="5">
    <source>
        <dbReference type="ARBA" id="ARBA00022989"/>
    </source>
</evidence>